<keyword evidence="2" id="KW-1133">Transmembrane helix</keyword>
<dbReference type="Proteomes" id="UP000077315">
    <property type="component" value="Unassembled WGS sequence"/>
</dbReference>
<dbReference type="InParanoid" id="A0A162Y6W9"/>
<dbReference type="SMART" id="SM00220">
    <property type="entry name" value="S_TKc"/>
    <property type="match status" value="1"/>
</dbReference>
<reference evidence="5" key="1">
    <citation type="submission" date="2015-06" db="EMBL/GenBank/DDBJ databases">
        <title>Expansion of signal transduction pathways in fungi by whole-genome duplication.</title>
        <authorList>
            <consortium name="DOE Joint Genome Institute"/>
            <person name="Corrochano L.M."/>
            <person name="Kuo A."/>
            <person name="Marcet-Houben M."/>
            <person name="Polaino S."/>
            <person name="Salamov A."/>
            <person name="Villalobos J.M."/>
            <person name="Alvarez M.I."/>
            <person name="Avalos J."/>
            <person name="Benito E.P."/>
            <person name="Benoit I."/>
            <person name="Burger G."/>
            <person name="Camino L.P."/>
            <person name="Canovas D."/>
            <person name="Cerda-Olmedo E."/>
            <person name="Cheng J.-F."/>
            <person name="Dominguez A."/>
            <person name="Elias M."/>
            <person name="Eslava A.P."/>
            <person name="Glaser F."/>
            <person name="Grimwood J."/>
            <person name="Gutierrez G."/>
            <person name="Heitman J."/>
            <person name="Henrissat B."/>
            <person name="Iturriaga E.A."/>
            <person name="Lang B.F."/>
            <person name="Lavin J.L."/>
            <person name="Lee S."/>
            <person name="Li W."/>
            <person name="Lindquist E."/>
            <person name="Lopez-Garcia S."/>
            <person name="Luque E.M."/>
            <person name="Marcos A.T."/>
            <person name="Martin J."/>
            <person name="McCluskey K."/>
            <person name="Medina H.R."/>
            <person name="Miralles-Duran A."/>
            <person name="Miyazaki A."/>
            <person name="Munoz-Torres E."/>
            <person name="Oguiza J.A."/>
            <person name="Ohm R."/>
            <person name="Olmedo M."/>
            <person name="Orejas M."/>
            <person name="Ortiz-Castellanos L."/>
            <person name="Pisabarro A.G."/>
            <person name="Rodriguez-Romero J."/>
            <person name="Ruiz-Herrera J."/>
            <person name="Ruiz-Vazquez R."/>
            <person name="Sanz C."/>
            <person name="Schackwitz W."/>
            <person name="Schmutz J."/>
            <person name="Shahriari M."/>
            <person name="Shelest E."/>
            <person name="Silva-Franco F."/>
            <person name="Soanes D."/>
            <person name="Syed K."/>
            <person name="Tagua V.G."/>
            <person name="Talbot N.J."/>
            <person name="Thon M."/>
            <person name="De vries R.P."/>
            <person name="Wiebenga A."/>
            <person name="Yadav J.S."/>
            <person name="Braun E.L."/>
            <person name="Baker S."/>
            <person name="Garre V."/>
            <person name="Horwitz B."/>
            <person name="Torres-Martinez S."/>
            <person name="Idnurm A."/>
            <person name="Herrera-Estrella A."/>
            <person name="Gabaldon T."/>
            <person name="Grigoriev I.V."/>
        </authorList>
    </citation>
    <scope>NUCLEOTIDE SEQUENCE [LARGE SCALE GENOMIC DNA]</scope>
    <source>
        <strain evidence="5">NRRL 1555(-)</strain>
    </source>
</reference>
<dbReference type="PANTHER" id="PTHR44167">
    <property type="entry name" value="OVARIAN-SPECIFIC SERINE/THREONINE-PROTEIN KINASE LOK-RELATED"/>
    <property type="match status" value="1"/>
</dbReference>
<dbReference type="SUPFAM" id="SSF56112">
    <property type="entry name" value="Protein kinase-like (PK-like)"/>
    <property type="match status" value="1"/>
</dbReference>
<dbReference type="PANTHER" id="PTHR44167:SF18">
    <property type="entry name" value="PROTEIN KINASE DOMAIN-CONTAINING PROTEIN"/>
    <property type="match status" value="1"/>
</dbReference>
<dbReference type="GO" id="GO:0004674">
    <property type="term" value="F:protein serine/threonine kinase activity"/>
    <property type="evidence" value="ECO:0007669"/>
    <property type="project" value="TreeGrafter"/>
</dbReference>
<evidence type="ECO:0000259" key="3">
    <source>
        <dbReference type="PROSITE" id="PS50011"/>
    </source>
</evidence>
<dbReference type="PROSITE" id="PS50011">
    <property type="entry name" value="PROTEIN_KINASE_DOM"/>
    <property type="match status" value="1"/>
</dbReference>
<dbReference type="GO" id="GO:0005737">
    <property type="term" value="C:cytoplasm"/>
    <property type="evidence" value="ECO:0007669"/>
    <property type="project" value="TreeGrafter"/>
</dbReference>
<dbReference type="Gene3D" id="1.10.510.10">
    <property type="entry name" value="Transferase(Phosphotransferase) domain 1"/>
    <property type="match status" value="1"/>
</dbReference>
<dbReference type="EMBL" id="KV440973">
    <property type="protein sequence ID" value="OAD78665.1"/>
    <property type="molecule type" value="Genomic_DNA"/>
</dbReference>
<dbReference type="GeneID" id="28999962"/>
<evidence type="ECO:0000313" key="5">
    <source>
        <dbReference type="Proteomes" id="UP000077315"/>
    </source>
</evidence>
<sequence length="843" mass="93172">MQSACLGQINNRLFSVNYNKKDDTTNPTTTVQSYDIADTSNPAQSTNTVNLLTTANDEIYEPVCAFDPSRSEFYVLGKNADKVSQVVNVFNVAADGLSLGYSWQIRLGNTIKDKIVSVVPFDFQDASQCVALLDINGSIYSTCRNLNGLVSRFPYQSIGSSIDTTRLARISNQGGTAGYNILQFGYTASTIIEFNTSNARSNTTSSIAVSYHKLATDLSNPVQAYEITKDSRNLLILSKNSIELFYVNVPVGQATQLVSANPDAQPTIFGSPVGVPTQLPNVTTISSLSDRKTRTPTPTSKKPSNSVNNETEEYTDRPEPTIISLLTSLASQEKRKIKRRAKRDVTPAPQASASSDPSNLVPNRVGLPSSLNDWNSISIFRSIPGVDDNSGTLLIGGYNGEGQFSVLSEAIGSLEYPYSPPGSAGSNGPTGPSSKAGPIAGGVVGGVLALALLIFLFMWCRRKNRRRKHSTVSTRSPVMEELPTTLFHNKTKYNEDRSLYIRMDIPYGMLERYEPDALNGASILDPYVLSNDTFDGSINENRIPNYATRTCMDSKNGTREHPKLYTIHYFTTANYSAFVQSIRVAKALASSPHAVKHIIAFDIQTPTANYGYRYYWVSSLCTASQTLLRMLTHDPNRDSFYEDFVSDFDFKTWSTLSILSALADMHTHRYVHLGLSLESFVYQAADSITDWRVCCFDQSLEAGTYNSTGVVLNSMSAPELFKNAILRENGHYKVSRLQANPAVDLWSVGCIIYQLAARRPLFKDSTEANKILQQDEEQINAWLTKAFLHISSSSHTDGKRLADAFVPLLVRLLVVDPAHRVSAREISESWREEYQLNEDHDSE</sequence>
<feature type="domain" description="Protein kinase" evidence="3">
    <location>
        <begin position="527"/>
        <end position="835"/>
    </location>
</feature>
<dbReference type="Pfam" id="PF00069">
    <property type="entry name" value="Pkinase"/>
    <property type="match status" value="1"/>
</dbReference>
<dbReference type="GO" id="GO:0044773">
    <property type="term" value="P:mitotic DNA damage checkpoint signaling"/>
    <property type="evidence" value="ECO:0007669"/>
    <property type="project" value="TreeGrafter"/>
</dbReference>
<dbReference type="GO" id="GO:0005524">
    <property type="term" value="F:ATP binding"/>
    <property type="evidence" value="ECO:0007669"/>
    <property type="project" value="InterPro"/>
</dbReference>
<feature type="compositionally biased region" description="Polar residues" evidence="1">
    <location>
        <begin position="278"/>
        <end position="288"/>
    </location>
</feature>
<gene>
    <name evidence="4" type="ORF">PHYBLDRAFT_185294</name>
</gene>
<evidence type="ECO:0000313" key="4">
    <source>
        <dbReference type="EMBL" id="OAD78665.1"/>
    </source>
</evidence>
<feature type="region of interest" description="Disordered" evidence="1">
    <location>
        <begin position="269"/>
        <end position="321"/>
    </location>
</feature>
<dbReference type="InterPro" id="IPR000719">
    <property type="entry name" value="Prot_kinase_dom"/>
</dbReference>
<proteinExistence type="predicted"/>
<feature type="compositionally biased region" description="Low complexity" evidence="1">
    <location>
        <begin position="347"/>
        <end position="358"/>
    </location>
</feature>
<evidence type="ECO:0000256" key="2">
    <source>
        <dbReference type="SAM" id="Phobius"/>
    </source>
</evidence>
<dbReference type="RefSeq" id="XP_018296705.1">
    <property type="nucleotide sequence ID" value="XM_018439056.1"/>
</dbReference>
<dbReference type="STRING" id="763407.A0A162Y6W9"/>
<evidence type="ECO:0000256" key="1">
    <source>
        <dbReference type="SAM" id="MobiDB-lite"/>
    </source>
</evidence>
<protein>
    <recommendedName>
        <fullName evidence="3">Protein kinase domain-containing protein</fullName>
    </recommendedName>
</protein>
<name>A0A162Y6W9_PHYB8</name>
<dbReference type="GO" id="GO:0005634">
    <property type="term" value="C:nucleus"/>
    <property type="evidence" value="ECO:0007669"/>
    <property type="project" value="TreeGrafter"/>
</dbReference>
<accession>A0A162Y6W9</accession>
<keyword evidence="2" id="KW-0812">Transmembrane</keyword>
<dbReference type="AlphaFoldDB" id="A0A162Y6W9"/>
<organism evidence="4 5">
    <name type="scientific">Phycomyces blakesleeanus (strain ATCC 8743b / DSM 1359 / FGSC 10004 / NBRC 33097 / NRRL 1555)</name>
    <dbReference type="NCBI Taxonomy" id="763407"/>
    <lineage>
        <taxon>Eukaryota</taxon>
        <taxon>Fungi</taxon>
        <taxon>Fungi incertae sedis</taxon>
        <taxon>Mucoromycota</taxon>
        <taxon>Mucoromycotina</taxon>
        <taxon>Mucoromycetes</taxon>
        <taxon>Mucorales</taxon>
        <taxon>Phycomycetaceae</taxon>
        <taxon>Phycomyces</taxon>
    </lineage>
</organism>
<feature type="region of interest" description="Disordered" evidence="1">
    <location>
        <begin position="333"/>
        <end position="364"/>
    </location>
</feature>
<feature type="transmembrane region" description="Helical" evidence="2">
    <location>
        <begin position="439"/>
        <end position="460"/>
    </location>
</feature>
<keyword evidence="2" id="KW-0472">Membrane</keyword>
<dbReference type="OrthoDB" id="2289236at2759"/>
<feature type="compositionally biased region" description="Low complexity" evidence="1">
    <location>
        <begin position="295"/>
        <end position="304"/>
    </location>
</feature>
<dbReference type="VEuPathDB" id="FungiDB:PHYBLDRAFT_185294"/>
<dbReference type="InterPro" id="IPR011009">
    <property type="entry name" value="Kinase-like_dom_sf"/>
</dbReference>
<keyword evidence="5" id="KW-1185">Reference proteome</keyword>